<organism evidence="4 5">
    <name type="scientific">Streptomyces luomodiensis</name>
    <dbReference type="NCBI Taxonomy" id="3026192"/>
    <lineage>
        <taxon>Bacteria</taxon>
        <taxon>Bacillati</taxon>
        <taxon>Actinomycetota</taxon>
        <taxon>Actinomycetes</taxon>
        <taxon>Kitasatosporales</taxon>
        <taxon>Streptomycetaceae</taxon>
        <taxon>Streptomyces</taxon>
    </lineage>
</organism>
<dbReference type="SMART" id="SM00880">
    <property type="entry name" value="CHAD"/>
    <property type="match status" value="1"/>
</dbReference>
<accession>A0ABY9V3E3</accession>
<sequence length="585" mass="63392">MVDTKQEIERKYEATAEEAGPSGRPDLPGLPELTGAGPVATVVSRGVATLEATYYDTPGRRLLADGITLRRRTGGDDEGWHLKLPVGPDTREELHAPLGGEVPAEMAALLRSRVRHDPLRPLAHLHTERDRKDLVAADGTVLAEVSVDRVTARRLAPEDGEPVRWTEVEVELAEGRGHDERLLDAVETRLCDGGLHRADSPSKLAKALAETERGAVAAETGGGGGPGRSAGPGKPAKPGKPEKAGRLGRLGRAEKPERAGKPAKAGKPVKPGKPAKTAREVEQAAPAARRPLGADDVVLDYVRRQLDALVRLDPAVRRDLPDAVHRMRVATRRLRSAFRSYRKVLDRTVTDPVGDELKWLAGELGVERDREVLTERLAGRLAELPDDLRRGPVRDRLRHWSRGRRDGARATVLRALDSERYLTLLDTLDALVADPPLRPAAAKPAGPVAAKAVLRDYERLAGRVATALKTPPGPDRDVAVHQARKAAKRVRYAAETARPALGKPAKKFARRMRAVQDVLGDHQDSVVAREALRTLAAQAHGAGESDFTFGLLHGREEARAAARERELPGLWAEVSRPEHRAALGA</sequence>
<proteinExistence type="predicted"/>
<dbReference type="SUPFAM" id="SSF55154">
    <property type="entry name" value="CYTH-like phosphatases"/>
    <property type="match status" value="1"/>
</dbReference>
<feature type="region of interest" description="Disordered" evidence="1">
    <location>
        <begin position="194"/>
        <end position="287"/>
    </location>
</feature>
<feature type="domain" description="CYTH" evidence="2">
    <location>
        <begin position="5"/>
        <end position="214"/>
    </location>
</feature>
<dbReference type="EMBL" id="CP117522">
    <property type="protein sequence ID" value="WNE96549.1"/>
    <property type="molecule type" value="Genomic_DNA"/>
</dbReference>
<feature type="compositionally biased region" description="Basic and acidic residues" evidence="1">
    <location>
        <begin position="1"/>
        <end position="14"/>
    </location>
</feature>
<reference evidence="4 5" key="1">
    <citation type="submission" date="2023-02" db="EMBL/GenBank/DDBJ databases">
        <title>Streptomyces sp. SCA4-21 with antifungal activity against Fusarium oxysporum f. sp. cubense, Streptomyces sp. SCA2-17 with antifungal activity against Fusarium oxysporum f. sp. cubense.</title>
        <authorList>
            <person name="Qi D."/>
        </authorList>
    </citation>
    <scope>NUCLEOTIDE SEQUENCE [LARGE SCALE GENOMIC DNA]</scope>
    <source>
        <strain evidence="4 5">SCA4-21</strain>
    </source>
</reference>
<evidence type="ECO:0000313" key="5">
    <source>
        <dbReference type="Proteomes" id="UP001305606"/>
    </source>
</evidence>
<keyword evidence="5" id="KW-1185">Reference proteome</keyword>
<dbReference type="Gene3D" id="1.40.20.10">
    <property type="entry name" value="CHAD domain"/>
    <property type="match status" value="1"/>
</dbReference>
<evidence type="ECO:0000256" key="1">
    <source>
        <dbReference type="SAM" id="MobiDB-lite"/>
    </source>
</evidence>
<evidence type="ECO:0000259" key="3">
    <source>
        <dbReference type="PROSITE" id="PS51708"/>
    </source>
</evidence>
<evidence type="ECO:0000259" key="2">
    <source>
        <dbReference type="PROSITE" id="PS51707"/>
    </source>
</evidence>
<dbReference type="SMART" id="SM01118">
    <property type="entry name" value="CYTH"/>
    <property type="match status" value="1"/>
</dbReference>
<dbReference type="InterPro" id="IPR007899">
    <property type="entry name" value="CHAD_dom"/>
</dbReference>
<feature type="compositionally biased region" description="Low complexity" evidence="1">
    <location>
        <begin position="262"/>
        <end position="275"/>
    </location>
</feature>
<dbReference type="Gene3D" id="2.40.320.10">
    <property type="entry name" value="Hypothetical Protein Pfu-838710-001"/>
    <property type="match status" value="1"/>
</dbReference>
<feature type="compositionally biased region" description="Gly residues" evidence="1">
    <location>
        <begin position="220"/>
        <end position="230"/>
    </location>
</feature>
<dbReference type="PANTHER" id="PTHR39339">
    <property type="entry name" value="SLR1444 PROTEIN"/>
    <property type="match status" value="1"/>
</dbReference>
<dbReference type="Pfam" id="PF01928">
    <property type="entry name" value="CYTH"/>
    <property type="match status" value="1"/>
</dbReference>
<protein>
    <submittedName>
        <fullName evidence="4">CYTH and CHAD domain-containing protein</fullName>
    </submittedName>
</protein>
<evidence type="ECO:0000313" key="4">
    <source>
        <dbReference type="EMBL" id="WNE96549.1"/>
    </source>
</evidence>
<dbReference type="RefSeq" id="WP_311035704.1">
    <property type="nucleotide sequence ID" value="NZ_CP117522.1"/>
</dbReference>
<dbReference type="Proteomes" id="UP001305606">
    <property type="component" value="Chromosome"/>
</dbReference>
<dbReference type="InterPro" id="IPR023577">
    <property type="entry name" value="CYTH_domain"/>
</dbReference>
<dbReference type="InterPro" id="IPR033469">
    <property type="entry name" value="CYTH-like_dom_sf"/>
</dbReference>
<feature type="compositionally biased region" description="Basic and acidic residues" evidence="1">
    <location>
        <begin position="239"/>
        <end position="260"/>
    </location>
</feature>
<dbReference type="PANTHER" id="PTHR39339:SF1">
    <property type="entry name" value="CHAD DOMAIN-CONTAINING PROTEIN"/>
    <property type="match status" value="1"/>
</dbReference>
<name>A0ABY9V3E3_9ACTN</name>
<feature type="region of interest" description="Disordered" evidence="1">
    <location>
        <begin position="1"/>
        <end position="33"/>
    </location>
</feature>
<dbReference type="CDD" id="cd07374">
    <property type="entry name" value="CYTH-like_Pase"/>
    <property type="match status" value="1"/>
</dbReference>
<dbReference type="InterPro" id="IPR038186">
    <property type="entry name" value="CHAD_dom_sf"/>
</dbReference>
<gene>
    <name evidence="4" type="ORF">PS467_15025</name>
</gene>
<feature type="domain" description="CHAD" evidence="3">
    <location>
        <begin position="291"/>
        <end position="576"/>
    </location>
</feature>
<dbReference type="Pfam" id="PF05235">
    <property type="entry name" value="CHAD"/>
    <property type="match status" value="1"/>
</dbReference>
<dbReference type="PROSITE" id="PS51708">
    <property type="entry name" value="CHAD"/>
    <property type="match status" value="1"/>
</dbReference>
<dbReference type="PROSITE" id="PS51707">
    <property type="entry name" value="CYTH"/>
    <property type="match status" value="1"/>
</dbReference>